<dbReference type="Proteomes" id="UP000501690">
    <property type="component" value="Linkage Group LG1"/>
</dbReference>
<accession>A0A4D6KQW1</accession>
<evidence type="ECO:0000256" key="2">
    <source>
        <dbReference type="SAM" id="MobiDB-lite"/>
    </source>
</evidence>
<protein>
    <submittedName>
        <fullName evidence="3">Uncharacterized protein</fullName>
    </submittedName>
</protein>
<evidence type="ECO:0000256" key="1">
    <source>
        <dbReference type="SAM" id="Coils"/>
    </source>
</evidence>
<gene>
    <name evidence="4" type="ORF">DEO72_LG10g4199</name>
    <name evidence="3" type="ORF">DEO72_LG1g1696</name>
</gene>
<proteinExistence type="predicted"/>
<evidence type="ECO:0000313" key="3">
    <source>
        <dbReference type="EMBL" id="QCD78067.1"/>
    </source>
</evidence>
<keyword evidence="5" id="KW-1185">Reference proteome</keyword>
<feature type="region of interest" description="Disordered" evidence="2">
    <location>
        <begin position="133"/>
        <end position="152"/>
    </location>
</feature>
<dbReference type="Proteomes" id="UP000501690">
    <property type="component" value="Linkage Group LG10"/>
</dbReference>
<keyword evidence="1" id="KW-0175">Coiled coil</keyword>
<organism evidence="3 5">
    <name type="scientific">Vigna unguiculata</name>
    <name type="common">Cowpea</name>
    <dbReference type="NCBI Taxonomy" id="3917"/>
    <lineage>
        <taxon>Eukaryota</taxon>
        <taxon>Viridiplantae</taxon>
        <taxon>Streptophyta</taxon>
        <taxon>Embryophyta</taxon>
        <taxon>Tracheophyta</taxon>
        <taxon>Spermatophyta</taxon>
        <taxon>Magnoliopsida</taxon>
        <taxon>eudicotyledons</taxon>
        <taxon>Gunneridae</taxon>
        <taxon>Pentapetalae</taxon>
        <taxon>rosids</taxon>
        <taxon>fabids</taxon>
        <taxon>Fabales</taxon>
        <taxon>Fabaceae</taxon>
        <taxon>Papilionoideae</taxon>
        <taxon>50 kb inversion clade</taxon>
        <taxon>NPAAA clade</taxon>
        <taxon>indigoferoid/millettioid clade</taxon>
        <taxon>Phaseoleae</taxon>
        <taxon>Vigna</taxon>
    </lineage>
</organism>
<sequence>MEMKAGDNVIKRSLTNNTVVADVAASAEELTHPFVKEGFEVYGRQSKGNKIVDLIKAVEQQESVLGELQKELEDLNAMMIERKKKRQHQQGKMNFSDFGEASAGHSQTPYSNHPTGCIEFGNSGDRGHVEEVNYPNQETQESEESNMYVRRREGPRLRVKSIAIRTPFATFSRRKRNK</sequence>
<evidence type="ECO:0000313" key="4">
    <source>
        <dbReference type="EMBL" id="QCE12948.1"/>
    </source>
</evidence>
<reference evidence="3 5" key="1">
    <citation type="submission" date="2019-04" db="EMBL/GenBank/DDBJ databases">
        <title>An improved genome assembly and genetic linkage map for asparagus bean, Vigna unguiculata ssp. sesquipedialis.</title>
        <authorList>
            <person name="Xia Q."/>
            <person name="Zhang R."/>
            <person name="Dong Y."/>
        </authorList>
    </citation>
    <scope>NUCLEOTIDE SEQUENCE [LARGE SCALE GENOMIC DNA]</scope>
    <source>
        <tissue evidence="3">Leaf</tissue>
    </source>
</reference>
<name>A0A4D6KQW1_VIGUN</name>
<dbReference type="EMBL" id="CP039354">
    <property type="protein sequence ID" value="QCE12948.1"/>
    <property type="molecule type" value="Genomic_DNA"/>
</dbReference>
<dbReference type="AlphaFoldDB" id="A0A4D6KQW1"/>
<evidence type="ECO:0000313" key="5">
    <source>
        <dbReference type="Proteomes" id="UP000501690"/>
    </source>
</evidence>
<feature type="coiled-coil region" evidence="1">
    <location>
        <begin position="51"/>
        <end position="85"/>
    </location>
</feature>
<dbReference type="EMBL" id="CP039345">
    <property type="protein sequence ID" value="QCD78067.1"/>
    <property type="molecule type" value="Genomic_DNA"/>
</dbReference>